<dbReference type="EMBL" id="LBWB01000011">
    <property type="protein sequence ID" value="KKR00564.1"/>
    <property type="molecule type" value="Genomic_DNA"/>
</dbReference>
<name>A0A0G0M8V0_9BACT</name>
<sequence>MQLIDLMMAIGERGEIDGRMRYIYLPEEESYRIFDEIIQKLGNWRSLAFFVGEKRIVVQNEHDPWSMLDIIPGSESNMKWLQKHKDDDTLIFDGNLKLYMFIPREIVQFGLLLSQTERFIKEYEERRPLEILWRHLRLFAMGHPKQNLDQFRPNHRLKEIFE</sequence>
<proteinExistence type="predicted"/>
<gene>
    <name evidence="1" type="ORF">UT24_C0011G0017</name>
</gene>
<dbReference type="STRING" id="1618574.UT24_C0011G0017"/>
<organism evidence="1 2">
    <name type="scientific">Candidatus Woesebacteria bacterium GW2011_GWB1_39_12</name>
    <dbReference type="NCBI Taxonomy" id="1618574"/>
    <lineage>
        <taxon>Bacteria</taxon>
        <taxon>Candidatus Woeseibacteriota</taxon>
    </lineage>
</organism>
<evidence type="ECO:0000313" key="1">
    <source>
        <dbReference type="EMBL" id="KKR00564.1"/>
    </source>
</evidence>
<protein>
    <submittedName>
        <fullName evidence="1">Uncharacterized protein</fullName>
    </submittedName>
</protein>
<evidence type="ECO:0000313" key="2">
    <source>
        <dbReference type="Proteomes" id="UP000033881"/>
    </source>
</evidence>
<reference evidence="1 2" key="1">
    <citation type="journal article" date="2015" name="Nature">
        <title>rRNA introns, odd ribosomes, and small enigmatic genomes across a large radiation of phyla.</title>
        <authorList>
            <person name="Brown C.T."/>
            <person name="Hug L.A."/>
            <person name="Thomas B.C."/>
            <person name="Sharon I."/>
            <person name="Castelle C.J."/>
            <person name="Singh A."/>
            <person name="Wilkins M.J."/>
            <person name="Williams K.H."/>
            <person name="Banfield J.F."/>
        </authorList>
    </citation>
    <scope>NUCLEOTIDE SEQUENCE [LARGE SCALE GENOMIC DNA]</scope>
</reference>
<comment type="caution">
    <text evidence="1">The sequence shown here is derived from an EMBL/GenBank/DDBJ whole genome shotgun (WGS) entry which is preliminary data.</text>
</comment>
<dbReference type="Proteomes" id="UP000033881">
    <property type="component" value="Unassembled WGS sequence"/>
</dbReference>
<dbReference type="AlphaFoldDB" id="A0A0G0M8V0"/>
<accession>A0A0G0M8V0</accession>